<feature type="transmembrane region" description="Helical" evidence="6">
    <location>
        <begin position="217"/>
        <end position="237"/>
    </location>
</feature>
<dbReference type="Proteomes" id="UP000220629">
    <property type="component" value="Unassembled WGS sequence"/>
</dbReference>
<feature type="transmembrane region" description="Helical" evidence="6">
    <location>
        <begin position="87"/>
        <end position="107"/>
    </location>
</feature>
<organism evidence="7 8">
    <name type="scientific">Burkholderia gladioli</name>
    <name type="common">Pseudomonas marginata</name>
    <name type="synonym">Phytomonas marginata</name>
    <dbReference type="NCBI Taxonomy" id="28095"/>
    <lineage>
        <taxon>Bacteria</taxon>
        <taxon>Pseudomonadati</taxon>
        <taxon>Pseudomonadota</taxon>
        <taxon>Betaproteobacteria</taxon>
        <taxon>Burkholderiales</taxon>
        <taxon>Burkholderiaceae</taxon>
        <taxon>Burkholderia</taxon>
    </lineage>
</organism>
<evidence type="ECO:0000256" key="4">
    <source>
        <dbReference type="ARBA" id="ARBA00022989"/>
    </source>
</evidence>
<reference evidence="8" key="1">
    <citation type="submission" date="2017-09" db="EMBL/GenBank/DDBJ databases">
        <title>FDA dAtabase for Regulatory Grade micrObial Sequences (FDA-ARGOS): Supporting development and validation of Infectious Disease Dx tests.</title>
        <authorList>
            <person name="Minogue T."/>
            <person name="Wolcott M."/>
            <person name="Wasieloski L."/>
            <person name="Aguilar W."/>
            <person name="Moore D."/>
            <person name="Tallon L."/>
            <person name="Sadzewicz L."/>
            <person name="Ott S."/>
            <person name="Zhao X."/>
            <person name="Nagaraj S."/>
            <person name="Vavikolanu K."/>
            <person name="Aluvathingal J."/>
            <person name="Nadendla S."/>
            <person name="Sichtig H."/>
        </authorList>
    </citation>
    <scope>NUCLEOTIDE SEQUENCE [LARGE SCALE GENOMIC DNA]</scope>
    <source>
        <strain evidence="8">FDAARGOS_390</strain>
    </source>
</reference>
<accession>A0A2A7SAE2</accession>
<evidence type="ECO:0000313" key="8">
    <source>
        <dbReference type="Proteomes" id="UP000220629"/>
    </source>
</evidence>
<comment type="subcellular location">
    <subcellularLocation>
        <location evidence="1">Cell membrane</location>
        <topology evidence="1">Multi-pass membrane protein</topology>
    </subcellularLocation>
</comment>
<evidence type="ECO:0000256" key="1">
    <source>
        <dbReference type="ARBA" id="ARBA00004651"/>
    </source>
</evidence>
<dbReference type="EMBL" id="PDDY01000004">
    <property type="protein sequence ID" value="PEH40220.1"/>
    <property type="molecule type" value="Genomic_DNA"/>
</dbReference>
<dbReference type="InterPro" id="IPR001851">
    <property type="entry name" value="ABC_transp_permease"/>
</dbReference>
<dbReference type="OrthoDB" id="8846334at2"/>
<keyword evidence="5 6" id="KW-0472">Membrane</keyword>
<feature type="transmembrane region" description="Helical" evidence="6">
    <location>
        <begin position="114"/>
        <end position="136"/>
    </location>
</feature>
<gene>
    <name evidence="7" type="ORF">CRM94_25575</name>
</gene>
<comment type="caution">
    <text evidence="7">The sequence shown here is derived from an EMBL/GenBank/DDBJ whole genome shotgun (WGS) entry which is preliminary data.</text>
</comment>
<dbReference type="GO" id="GO:0005886">
    <property type="term" value="C:plasma membrane"/>
    <property type="evidence" value="ECO:0007669"/>
    <property type="project" value="UniProtKB-SubCell"/>
</dbReference>
<evidence type="ECO:0000313" key="7">
    <source>
        <dbReference type="EMBL" id="PEH40220.1"/>
    </source>
</evidence>
<protein>
    <submittedName>
        <fullName evidence="7">Branched-chain amino acid ABC transporter permease</fullName>
    </submittedName>
</protein>
<evidence type="ECO:0000256" key="6">
    <source>
        <dbReference type="SAM" id="Phobius"/>
    </source>
</evidence>
<feature type="transmembrane region" description="Helical" evidence="6">
    <location>
        <begin position="291"/>
        <end position="310"/>
    </location>
</feature>
<proteinExistence type="predicted"/>
<feature type="transmembrane region" description="Helical" evidence="6">
    <location>
        <begin position="13"/>
        <end position="46"/>
    </location>
</feature>
<evidence type="ECO:0000256" key="2">
    <source>
        <dbReference type="ARBA" id="ARBA00022475"/>
    </source>
</evidence>
<keyword evidence="3 6" id="KW-0812">Transmembrane</keyword>
<keyword evidence="4 6" id="KW-1133">Transmembrane helix</keyword>
<feature type="transmembrane region" description="Helical" evidence="6">
    <location>
        <begin position="167"/>
        <end position="187"/>
    </location>
</feature>
<dbReference type="InterPro" id="IPR043428">
    <property type="entry name" value="LivM-like"/>
</dbReference>
<dbReference type="CDD" id="cd06581">
    <property type="entry name" value="TM_PBP1_LivM_like"/>
    <property type="match status" value="1"/>
</dbReference>
<dbReference type="PANTHER" id="PTHR30482">
    <property type="entry name" value="HIGH-AFFINITY BRANCHED-CHAIN AMINO ACID TRANSPORT SYSTEM PERMEASE"/>
    <property type="match status" value="1"/>
</dbReference>
<dbReference type="Pfam" id="PF02653">
    <property type="entry name" value="BPD_transp_2"/>
    <property type="match status" value="1"/>
</dbReference>
<evidence type="ECO:0000256" key="5">
    <source>
        <dbReference type="ARBA" id="ARBA00023136"/>
    </source>
</evidence>
<dbReference type="AlphaFoldDB" id="A0A2A7SAE2"/>
<dbReference type="PANTHER" id="PTHR30482:SF20">
    <property type="entry name" value="HIGH-AFFINITY BRANCHED-CHAIN AMINO ACID TRANSPORT SYSTEM PERMEASE PROTEIN LIVM"/>
    <property type="match status" value="1"/>
</dbReference>
<evidence type="ECO:0000256" key="3">
    <source>
        <dbReference type="ARBA" id="ARBA00022692"/>
    </source>
</evidence>
<dbReference type="GO" id="GO:0015658">
    <property type="term" value="F:branched-chain amino acid transmembrane transporter activity"/>
    <property type="evidence" value="ECO:0007669"/>
    <property type="project" value="InterPro"/>
</dbReference>
<feature type="transmembrane region" description="Helical" evidence="6">
    <location>
        <begin position="249"/>
        <end position="279"/>
    </location>
</feature>
<name>A0A2A7SAE2_BURGA</name>
<sequence>MAPVPRHLPALRWVGAVTVVAALATAPLMLGGYYLHALIIAMIFLLPAHGLNLILGYTGMLSLAQGVFFGIGAYVSALLSLHFNTPFVLNFVASGVVAGLIALPIGIPALRLRTYSFVMCTLGFVVIAETVAKNWISVTRGDMGLAGVPSPSFHVGGFDLVVNSIPAYYYLALVIAIVATLAFYALIKSPAGSCMVAIRDNETLAASFGIPTWTYKLVVFMLSALFAGLGGSLYAHYMTVVSPLVFQMYYSTTILVIVLGGGVGRVPGAVIGSILFVALSEALRITPELRMIIYGFVLLLLVFVVPHGIAPVLDRGLERLARIRFDVRGEVRHDR</sequence>
<keyword evidence="2" id="KW-1003">Cell membrane</keyword>
<feature type="transmembrane region" description="Helical" evidence="6">
    <location>
        <begin position="53"/>
        <end position="75"/>
    </location>
</feature>